<sequence>MHLIVFCDGTWNTPDQMDNGIPAPTNVVKLRNALAVTPEQQVYYHPGVGTDGGWWNRVVGGGTGEGLDNNIMSAYNWLARHYQPNAAIWLFGFSRGAYTVRSLSGMIARCGLLNPAGLSERDIWSAVSDIFAHYRDPTTKVPAWPVYEGGIDLPIHFIGVWDTVGALGVPDDMVILNLIDNPDNYRFHNTALSHNILHARHAMAIDEKRQSFIPTLWTDIPAGADVIQLWFPGVHSDIGGGYSRCGLSDGALDWMIKEAQTLGLQFRDDVLQQIKPDAFDQLHDSVTGVFASLKTRPRNVPCFELPASPFHPSAMTRHTCPSLVQGIYWPGMILKIPGDKATLKVYAREHWNATGIYLEGGVTYSLSASGEWKDSSIICGPQGNNDGKFQPGEAVQMAASLLGKAEVLYQKLTHNHQADFWYTRREEDAPWFALMGMVANDVLPETPPKNATNFLPHEVFRIGSGCTFTPQKSGYLYAFANDAWQMYANNNGSVELTVTRTSF</sequence>
<dbReference type="SUPFAM" id="SSF53474">
    <property type="entry name" value="alpha/beta-Hydrolases"/>
    <property type="match status" value="1"/>
</dbReference>
<dbReference type="InterPro" id="IPR018712">
    <property type="entry name" value="Tle1-like_cat"/>
</dbReference>
<feature type="domain" description="T6SS Phospholipase effector Tle1-like catalytic" evidence="1">
    <location>
        <begin position="2"/>
        <end position="258"/>
    </location>
</feature>
<protein>
    <submittedName>
        <fullName evidence="2">DUF2235 domain-containing protein</fullName>
    </submittedName>
</protein>
<dbReference type="PANTHER" id="PTHR33840:SF1">
    <property type="entry name" value="TLE1 PHOSPHOLIPASE DOMAIN-CONTAINING PROTEIN"/>
    <property type="match status" value="1"/>
</dbReference>
<proteinExistence type="predicted"/>
<comment type="caution">
    <text evidence="2">The sequence shown here is derived from an EMBL/GenBank/DDBJ whole genome shotgun (WGS) entry which is preliminary data.</text>
</comment>
<dbReference type="InterPro" id="IPR029058">
    <property type="entry name" value="AB_hydrolase_fold"/>
</dbReference>
<name>A0AB35RM17_9ENTR</name>
<accession>A0AB35RM17</accession>
<organism evidence="2 3">
    <name type="scientific">Phytobacter ursingii</name>
    <dbReference type="NCBI Taxonomy" id="1972431"/>
    <lineage>
        <taxon>Bacteria</taxon>
        <taxon>Pseudomonadati</taxon>
        <taxon>Pseudomonadota</taxon>
        <taxon>Gammaproteobacteria</taxon>
        <taxon>Enterobacterales</taxon>
        <taxon>Enterobacteriaceae</taxon>
        <taxon>Phytobacter</taxon>
    </lineage>
</organism>
<evidence type="ECO:0000313" key="3">
    <source>
        <dbReference type="Proteomes" id="UP001286589"/>
    </source>
</evidence>
<dbReference type="PANTHER" id="PTHR33840">
    <property type="match status" value="1"/>
</dbReference>
<dbReference type="Pfam" id="PF09994">
    <property type="entry name" value="T6SS_Tle1-like_cat"/>
    <property type="match status" value="1"/>
</dbReference>
<evidence type="ECO:0000313" key="2">
    <source>
        <dbReference type="EMBL" id="MDV2863176.1"/>
    </source>
</evidence>
<evidence type="ECO:0000259" key="1">
    <source>
        <dbReference type="Pfam" id="PF09994"/>
    </source>
</evidence>
<dbReference type="RefSeq" id="WP_229220648.1">
    <property type="nucleotide sequence ID" value="NZ_JAWJAC010000006.1"/>
</dbReference>
<dbReference type="EMBL" id="JAWJAC010000006">
    <property type="protein sequence ID" value="MDV2863176.1"/>
    <property type="molecule type" value="Genomic_DNA"/>
</dbReference>
<dbReference type="Proteomes" id="UP001286589">
    <property type="component" value="Unassembled WGS sequence"/>
</dbReference>
<dbReference type="Gene3D" id="2.60.120.430">
    <property type="entry name" value="Galactose-binding lectin"/>
    <property type="match status" value="1"/>
</dbReference>
<dbReference type="AlphaFoldDB" id="A0AB35RM17"/>
<keyword evidence="3" id="KW-1185">Reference proteome</keyword>
<gene>
    <name evidence="2" type="ORF">R0H02_11955</name>
</gene>
<reference evidence="2 3" key="1">
    <citation type="submission" date="2023-10" db="EMBL/GenBank/DDBJ databases">
        <title>Phytobacter spp. The emergence of a new genus of hospital-origin enterobacteria encoding carbapenemases in Argentina.</title>
        <authorList>
            <person name="Vay C."/>
            <person name="Almuzara M."/>
            <person name="Traglia G.M."/>
            <person name="Campos J."/>
        </authorList>
    </citation>
    <scope>NUCLEOTIDE SEQUENCE [LARGE SCALE GENOMIC DNA]</scope>
    <source>
        <strain evidence="2 3">CVMA36</strain>
    </source>
</reference>